<sequence length="124" mass="14363">EQGVFTTPPYSGEIKGAWRFKDEAAARESSEVIWGMFRSYMRKDDFIGADTARKFIQMGRTRSLRYALRPGGKKYEHDDETGEKKEIKRTGEVHDQGKLDGAGVFAEVLKRCWEDGWYQDAFER</sequence>
<accession>A0AA38HCM8</accession>
<dbReference type="AlphaFoldDB" id="A0AA38HCM8"/>
<dbReference type="Pfam" id="PF14328">
    <property type="entry name" value="DUF4385"/>
    <property type="match status" value="1"/>
</dbReference>
<dbReference type="EMBL" id="JAKWFO010000003">
    <property type="protein sequence ID" value="KAI9638095.1"/>
    <property type="molecule type" value="Genomic_DNA"/>
</dbReference>
<evidence type="ECO:0000313" key="2">
    <source>
        <dbReference type="Proteomes" id="UP001164286"/>
    </source>
</evidence>
<feature type="non-terminal residue" evidence="1">
    <location>
        <position position="1"/>
    </location>
</feature>
<keyword evidence="2" id="KW-1185">Reference proteome</keyword>
<protein>
    <submittedName>
        <fullName evidence="1">Uncharacterized protein</fullName>
    </submittedName>
</protein>
<organism evidence="1 2">
    <name type="scientific">Dioszegia hungarica</name>
    <dbReference type="NCBI Taxonomy" id="4972"/>
    <lineage>
        <taxon>Eukaryota</taxon>
        <taxon>Fungi</taxon>
        <taxon>Dikarya</taxon>
        <taxon>Basidiomycota</taxon>
        <taxon>Agaricomycotina</taxon>
        <taxon>Tremellomycetes</taxon>
        <taxon>Tremellales</taxon>
        <taxon>Bulleribasidiaceae</taxon>
        <taxon>Dioszegia</taxon>
    </lineage>
</organism>
<name>A0AA38HCM8_9TREE</name>
<reference evidence="1" key="1">
    <citation type="journal article" date="2022" name="G3 (Bethesda)">
        <title>High quality genome of the basidiomycete yeast Dioszegia hungarica PDD-24b-2 isolated from cloud water.</title>
        <authorList>
            <person name="Jarrige D."/>
            <person name="Haridas S."/>
            <person name="Bleykasten-Grosshans C."/>
            <person name="Joly M."/>
            <person name="Nadalig T."/>
            <person name="Sancelme M."/>
            <person name="Vuilleumier S."/>
            <person name="Grigoriev I.V."/>
            <person name="Amato P."/>
            <person name="Bringel F."/>
        </authorList>
    </citation>
    <scope>NUCLEOTIDE SEQUENCE</scope>
    <source>
        <strain evidence="1">PDD-24b-2</strain>
    </source>
</reference>
<comment type="caution">
    <text evidence="1">The sequence shown here is derived from an EMBL/GenBank/DDBJ whole genome shotgun (WGS) entry which is preliminary data.</text>
</comment>
<gene>
    <name evidence="1" type="ORF">MKK02DRAFT_14696</name>
</gene>
<evidence type="ECO:0000313" key="1">
    <source>
        <dbReference type="EMBL" id="KAI9638095.1"/>
    </source>
</evidence>
<dbReference type="InterPro" id="IPR025494">
    <property type="entry name" value="DUF4385"/>
</dbReference>
<feature type="non-terminal residue" evidence="1">
    <location>
        <position position="124"/>
    </location>
</feature>
<dbReference type="Proteomes" id="UP001164286">
    <property type="component" value="Unassembled WGS sequence"/>
</dbReference>
<proteinExistence type="predicted"/>
<dbReference type="GeneID" id="77724748"/>
<dbReference type="RefSeq" id="XP_052947872.1">
    <property type="nucleotide sequence ID" value="XM_053085547.1"/>
</dbReference>